<dbReference type="AlphaFoldDB" id="A0A5S9M5R1"/>
<dbReference type="Pfam" id="PF00245">
    <property type="entry name" value="Alk_phosphatase"/>
    <property type="match status" value="1"/>
</dbReference>
<dbReference type="InterPro" id="IPR001952">
    <property type="entry name" value="Alkaline_phosphatase"/>
</dbReference>
<keyword evidence="1" id="KW-0460">Magnesium</keyword>
<dbReference type="EMBL" id="AP021906">
    <property type="protein sequence ID" value="BBP88148.1"/>
    <property type="molecule type" value="Genomic_DNA"/>
</dbReference>
<dbReference type="SUPFAM" id="SSF53649">
    <property type="entry name" value="Alkaline phosphatase-like"/>
    <property type="match status" value="1"/>
</dbReference>
<organism evidence="2 3">
    <name type="scientific">Bacillus safensis</name>
    <dbReference type="NCBI Taxonomy" id="561879"/>
    <lineage>
        <taxon>Bacteria</taxon>
        <taxon>Bacillati</taxon>
        <taxon>Bacillota</taxon>
        <taxon>Bacilli</taxon>
        <taxon>Bacillales</taxon>
        <taxon>Bacillaceae</taxon>
        <taxon>Bacillus</taxon>
    </lineage>
</organism>
<name>A0A5S9M5R1_BACIA</name>
<accession>A0A5S9M5R1</accession>
<feature type="binding site" evidence="1">
    <location>
        <position position="9"/>
    </location>
    <ligand>
        <name>Mg(2+)</name>
        <dbReference type="ChEBI" id="CHEBI:18420"/>
    </ligand>
</feature>
<dbReference type="InterPro" id="IPR017850">
    <property type="entry name" value="Alkaline_phosphatase_core_sf"/>
</dbReference>
<proteinExistence type="predicted"/>
<dbReference type="GO" id="GO:0016791">
    <property type="term" value="F:phosphatase activity"/>
    <property type="evidence" value="ECO:0007669"/>
    <property type="project" value="InterPro"/>
</dbReference>
<protein>
    <submittedName>
        <fullName evidence="2">Uncharacterized protein</fullName>
    </submittedName>
</protein>
<dbReference type="GO" id="GO:0046872">
    <property type="term" value="F:metal ion binding"/>
    <property type="evidence" value="ECO:0007669"/>
    <property type="project" value="UniProtKB-KW"/>
</dbReference>
<comment type="cofactor">
    <cofactor evidence="1">
        <name>Mg(2+)</name>
        <dbReference type="ChEBI" id="CHEBI:18420"/>
    </cofactor>
    <text evidence="1">Binds 1 Mg(2+) ion.</text>
</comment>
<evidence type="ECO:0000313" key="2">
    <source>
        <dbReference type="EMBL" id="BBP88148.1"/>
    </source>
</evidence>
<gene>
    <name evidence="2" type="ORF">BsIDN1_17660</name>
</gene>
<dbReference type="Gene3D" id="3.40.720.10">
    <property type="entry name" value="Alkaline Phosphatase, subunit A"/>
    <property type="match status" value="1"/>
</dbReference>
<dbReference type="Proteomes" id="UP000464658">
    <property type="component" value="Chromosome"/>
</dbReference>
<keyword evidence="1" id="KW-0479">Metal-binding</keyword>
<evidence type="ECO:0000313" key="3">
    <source>
        <dbReference type="Proteomes" id="UP000464658"/>
    </source>
</evidence>
<evidence type="ECO:0000256" key="1">
    <source>
        <dbReference type="PIRSR" id="PIRSR601952-2"/>
    </source>
</evidence>
<reference evidence="2 3" key="1">
    <citation type="submission" date="2019-12" db="EMBL/GenBank/DDBJ databases">
        <title>Full genome sequence of a Bacillus safensis strain isolated from commercially available natto in Indonesia.</title>
        <authorList>
            <person name="Yoshida M."/>
            <person name="Uomi M."/>
            <person name="Waturangi D."/>
            <person name="Ekaputri J.J."/>
            <person name="Setiamarga D.H.E."/>
        </authorList>
    </citation>
    <scope>NUCLEOTIDE SEQUENCE [LARGE SCALE GENOMIC DNA]</scope>
    <source>
        <strain evidence="2 3">IDN1</strain>
    </source>
</reference>
<sequence>MTSELTNATPAAYAAHDVSRKNTAAIADDFFDEKIGKQHTVDVMLGGGLVDFVRKDRDLTKEFRQAGYDYVTNKAALQKKKKMKKKC</sequence>